<reference evidence="1" key="1">
    <citation type="submission" date="2024-07" db="EMBL/GenBank/DDBJ databases">
        <title>Metagenome and Metagenome-Assembled Genomes of Archaea from a hot spring from the geothermal field of Los Azufres, Mexico.</title>
        <authorList>
            <person name="Marin-Paredes R."/>
            <person name="Martinez-Romero E."/>
            <person name="Servin-Garciduenas L.E."/>
        </authorList>
    </citation>
    <scope>NUCLEOTIDE SEQUENCE</scope>
</reference>
<proteinExistence type="predicted"/>
<name>A0ACC6UY06_9CREN</name>
<organism evidence="1 2">
    <name type="scientific">Thermoproteus sp. AZ2</name>
    <dbReference type="NCBI Taxonomy" id="1609232"/>
    <lineage>
        <taxon>Archaea</taxon>
        <taxon>Thermoproteota</taxon>
        <taxon>Thermoprotei</taxon>
        <taxon>Thermoproteales</taxon>
        <taxon>Thermoproteaceae</taxon>
        <taxon>Thermoproteus</taxon>
    </lineage>
</organism>
<evidence type="ECO:0000313" key="1">
    <source>
        <dbReference type="EMBL" id="MFB6489692.1"/>
    </source>
</evidence>
<comment type="caution">
    <text evidence="1">The sequence shown here is derived from an EMBL/GenBank/DDBJ whole genome shotgun (WGS) entry which is preliminary data.</text>
</comment>
<sequence>MSAEERIFRALADPKRQEALASLIENIGEIKEVVDVLLELKRNGVIEDLANILGALKALTEDLLTSRDFAEKLAGALEAASALSAITQNPKALGCLSSAVAQAGAERQVGIYGLLAALRDPDVQRGLGYLTSILKSLGSCMAPRR</sequence>
<evidence type="ECO:0000313" key="2">
    <source>
        <dbReference type="Proteomes" id="UP000033636"/>
    </source>
</evidence>
<gene>
    <name evidence="1" type="ORF">TU35_000335</name>
</gene>
<dbReference type="EMBL" id="JZWT02000001">
    <property type="protein sequence ID" value="MFB6489692.1"/>
    <property type="molecule type" value="Genomic_DNA"/>
</dbReference>
<dbReference type="Proteomes" id="UP000033636">
    <property type="component" value="Unassembled WGS sequence"/>
</dbReference>
<accession>A0ACC6UY06</accession>
<protein>
    <submittedName>
        <fullName evidence="1">DUF1641 domain-containing protein</fullName>
    </submittedName>
</protein>